<gene>
    <name evidence="2" type="ORF">OLEA9_A121791</name>
</gene>
<keyword evidence="1" id="KW-1133">Transmembrane helix</keyword>
<dbReference type="AlphaFoldDB" id="A0A8S0QI30"/>
<evidence type="ECO:0000313" key="3">
    <source>
        <dbReference type="Proteomes" id="UP000594638"/>
    </source>
</evidence>
<dbReference type="Proteomes" id="UP000594638">
    <property type="component" value="Unassembled WGS sequence"/>
</dbReference>
<organism evidence="2 3">
    <name type="scientific">Olea europaea subsp. europaea</name>
    <dbReference type="NCBI Taxonomy" id="158383"/>
    <lineage>
        <taxon>Eukaryota</taxon>
        <taxon>Viridiplantae</taxon>
        <taxon>Streptophyta</taxon>
        <taxon>Embryophyta</taxon>
        <taxon>Tracheophyta</taxon>
        <taxon>Spermatophyta</taxon>
        <taxon>Magnoliopsida</taxon>
        <taxon>eudicotyledons</taxon>
        <taxon>Gunneridae</taxon>
        <taxon>Pentapetalae</taxon>
        <taxon>asterids</taxon>
        <taxon>lamiids</taxon>
        <taxon>Lamiales</taxon>
        <taxon>Oleaceae</taxon>
        <taxon>Oleeae</taxon>
        <taxon>Olea</taxon>
    </lineage>
</organism>
<proteinExistence type="predicted"/>
<comment type="caution">
    <text evidence="2">The sequence shown here is derived from an EMBL/GenBank/DDBJ whole genome shotgun (WGS) entry which is preliminary data.</text>
</comment>
<keyword evidence="3" id="KW-1185">Reference proteome</keyword>
<name>A0A8S0QI30_OLEEU</name>
<reference evidence="2 3" key="1">
    <citation type="submission" date="2019-12" db="EMBL/GenBank/DDBJ databases">
        <authorList>
            <person name="Alioto T."/>
            <person name="Alioto T."/>
            <person name="Gomez Garrido J."/>
        </authorList>
    </citation>
    <scope>NUCLEOTIDE SEQUENCE [LARGE SCALE GENOMIC DNA]</scope>
</reference>
<accession>A0A8S0QI30</accession>
<dbReference type="Gramene" id="OE9A121791T1">
    <property type="protein sequence ID" value="OE9A121791C1"/>
    <property type="gene ID" value="OE9A121791"/>
</dbReference>
<sequence>MKLYNSTGVARGYGWQHLAVCINLVTFYLVGMTIAAILGTVDWPNLWSLSPDDRAVVAYKVHEMEENRVALIFVTEAC</sequence>
<protein>
    <submittedName>
        <fullName evidence="2">Uncharacterized protein</fullName>
    </submittedName>
</protein>
<dbReference type="EMBL" id="CACTIH010001864">
    <property type="protein sequence ID" value="CAA2966619.1"/>
    <property type="molecule type" value="Genomic_DNA"/>
</dbReference>
<evidence type="ECO:0000313" key="2">
    <source>
        <dbReference type="EMBL" id="CAA2966619.1"/>
    </source>
</evidence>
<keyword evidence="1" id="KW-0472">Membrane</keyword>
<feature type="transmembrane region" description="Helical" evidence="1">
    <location>
        <begin position="20"/>
        <end position="41"/>
    </location>
</feature>
<keyword evidence="1" id="KW-0812">Transmembrane</keyword>
<evidence type="ECO:0000256" key="1">
    <source>
        <dbReference type="SAM" id="Phobius"/>
    </source>
</evidence>
<dbReference type="OrthoDB" id="2126698at2759"/>